<gene>
    <name evidence="1" type="ORF">DFH07DRAFT_776592</name>
</gene>
<sequence>MLGEAQKLCNGVKREKKNVIPEIGWSQLRHRFTPGFEDILDVGVNNGWYDPDILLEVYVMPLLLCLVFTNPSDWMSGIQGVRVKQKVKYRFQESHRRVKGKSRLDRENAVWGWSMGITVRVAKMVYMTEPILQCLLHVTRNYVRSRGLMERDSSRHWRAVAVMAHNWDLEASFPTLWKQKTPGAIREHSLDVHNPGTSFEG</sequence>
<name>A0AAD7ILH9_9AGAR</name>
<reference evidence="1" key="1">
    <citation type="submission" date="2023-03" db="EMBL/GenBank/DDBJ databases">
        <title>Massive genome expansion in bonnet fungi (Mycena s.s.) driven by repeated elements and novel gene families across ecological guilds.</title>
        <authorList>
            <consortium name="Lawrence Berkeley National Laboratory"/>
            <person name="Harder C.B."/>
            <person name="Miyauchi S."/>
            <person name="Viragh M."/>
            <person name="Kuo A."/>
            <person name="Thoen E."/>
            <person name="Andreopoulos B."/>
            <person name="Lu D."/>
            <person name="Skrede I."/>
            <person name="Drula E."/>
            <person name="Henrissat B."/>
            <person name="Morin E."/>
            <person name="Kohler A."/>
            <person name="Barry K."/>
            <person name="LaButti K."/>
            <person name="Morin E."/>
            <person name="Salamov A."/>
            <person name="Lipzen A."/>
            <person name="Mereny Z."/>
            <person name="Hegedus B."/>
            <person name="Baldrian P."/>
            <person name="Stursova M."/>
            <person name="Weitz H."/>
            <person name="Taylor A."/>
            <person name="Grigoriev I.V."/>
            <person name="Nagy L.G."/>
            <person name="Martin F."/>
            <person name="Kauserud H."/>
        </authorList>
    </citation>
    <scope>NUCLEOTIDE SEQUENCE</scope>
    <source>
        <strain evidence="1">CBHHK188m</strain>
    </source>
</reference>
<dbReference type="AlphaFoldDB" id="A0AAD7ILH9"/>
<dbReference type="EMBL" id="JARJLG010000101">
    <property type="protein sequence ID" value="KAJ7745824.1"/>
    <property type="molecule type" value="Genomic_DNA"/>
</dbReference>
<dbReference type="Proteomes" id="UP001215280">
    <property type="component" value="Unassembled WGS sequence"/>
</dbReference>
<evidence type="ECO:0000313" key="2">
    <source>
        <dbReference type="Proteomes" id="UP001215280"/>
    </source>
</evidence>
<protein>
    <submittedName>
        <fullName evidence="1">Uncharacterized protein</fullName>
    </submittedName>
</protein>
<comment type="caution">
    <text evidence="1">The sequence shown here is derived from an EMBL/GenBank/DDBJ whole genome shotgun (WGS) entry which is preliminary data.</text>
</comment>
<organism evidence="1 2">
    <name type="scientific">Mycena maculata</name>
    <dbReference type="NCBI Taxonomy" id="230809"/>
    <lineage>
        <taxon>Eukaryota</taxon>
        <taxon>Fungi</taxon>
        <taxon>Dikarya</taxon>
        <taxon>Basidiomycota</taxon>
        <taxon>Agaricomycotina</taxon>
        <taxon>Agaricomycetes</taxon>
        <taxon>Agaricomycetidae</taxon>
        <taxon>Agaricales</taxon>
        <taxon>Marasmiineae</taxon>
        <taxon>Mycenaceae</taxon>
        <taxon>Mycena</taxon>
    </lineage>
</organism>
<evidence type="ECO:0000313" key="1">
    <source>
        <dbReference type="EMBL" id="KAJ7745824.1"/>
    </source>
</evidence>
<proteinExistence type="predicted"/>
<accession>A0AAD7ILH9</accession>
<keyword evidence="2" id="KW-1185">Reference proteome</keyword>